<dbReference type="GO" id="GO:0005975">
    <property type="term" value="P:carbohydrate metabolic process"/>
    <property type="evidence" value="ECO:0007669"/>
    <property type="project" value="InterPro"/>
</dbReference>
<reference evidence="2 3" key="1">
    <citation type="submission" date="2020-01" db="EMBL/GenBank/DDBJ databases">
        <title>Ponticoccus aerotolerans gen. nov., sp. nov., an anaerobic bacterium and proposal of Ponticoccusceae fam. nov., Ponticoccusles ord. nov. and Ponticoccuse classis nov. in the phylum Kiritimatiellaeota.</title>
        <authorList>
            <person name="Zhou L.Y."/>
            <person name="Du Z.J."/>
        </authorList>
    </citation>
    <scope>NUCLEOTIDE SEQUENCE [LARGE SCALE GENOMIC DNA]</scope>
    <source>
        <strain evidence="2 3">S-5007</strain>
    </source>
</reference>
<dbReference type="Proteomes" id="UP000464954">
    <property type="component" value="Chromosome"/>
</dbReference>
<dbReference type="SUPFAM" id="SSF48208">
    <property type="entry name" value="Six-hairpin glycosidases"/>
    <property type="match status" value="1"/>
</dbReference>
<dbReference type="Gene3D" id="2.60.420.10">
    <property type="entry name" value="Maltose phosphorylase, domain 3"/>
    <property type="match status" value="1"/>
</dbReference>
<gene>
    <name evidence="2" type="ORF">GT409_13295</name>
</gene>
<feature type="chain" id="PRO_5026731012" evidence="1">
    <location>
        <begin position="19"/>
        <end position="713"/>
    </location>
</feature>
<dbReference type="AlphaFoldDB" id="A0A6P1MCS3"/>
<dbReference type="Gene3D" id="1.50.10.10">
    <property type="match status" value="1"/>
</dbReference>
<protein>
    <submittedName>
        <fullName evidence="2">Uncharacterized protein</fullName>
    </submittedName>
</protein>
<dbReference type="RefSeq" id="WP_160629551.1">
    <property type="nucleotide sequence ID" value="NZ_CP047593.1"/>
</dbReference>
<evidence type="ECO:0000313" key="2">
    <source>
        <dbReference type="EMBL" id="QHI70374.1"/>
    </source>
</evidence>
<dbReference type="KEGG" id="taer:GT409_13295"/>
<accession>A0A6P1MCS3</accession>
<keyword evidence="3" id="KW-1185">Reference proteome</keyword>
<sequence>MKFILRLFLCMGALRVSAGEHSVAADSVVRIPYAQDLNEEMLYYVFEWGDGTVAPSSIKRSGIHGFMEHQYMSPGTYQGRFCAISVGGQQSEWTPFAVEVTGAAQESSPVIGRSGAWSSAVPKEYWERQVCELKLDGLYALDQLHINSATNFPSHFRIEYSINGGKNWYKLNTAQCFFFPNIGKKDAVFSFNGVVANAVRLLTTRMEPGKGVSIGGMKLTGSKEFLFDCSERGTTIAALNNLWYAYGSAINEVHLDYASSGQSKRPFECGVSYLGNAEWMAWDALEFSWTDADELQELRDKWLDYPMDEDGYVWACPGDPRHLFHNRHYDNNATYINGVVHYFLQTGDDDFMNHICSATELTNLHKARLAMLYQLEQLGGTNGVLTIPDPEVQGTVSSKSGNYWDYYKFGHQSAFDNAEFYRSLLSLAKLERHFENDEKAAEYEALAATVKETFNQLFWDEEAGRYVGWIDVHGVKHDFGFTFVNQHILSCGLADKKHARRVLDWLDGKRIVKGDTSVGKDIYHFGLGARANTVDMATEPGLVETWGGALDPDEEGRYGLSMQNGGSIFYTSYYDLHSRLRYEGIGNAMKRLDGIVDEFEKDELRRVPSNHVGHTLIAGVLLCFPESGIVPMFYVDGIMGITPDFNGLKIRPNLPSDWDWASVKSYWFRGKEYSIRADRAVTLPRIQKNQITVPADGTFVLTSEGIVSVMEEH</sequence>
<organism evidence="2 3">
    <name type="scientific">Tichowtungia aerotolerans</name>
    <dbReference type="NCBI Taxonomy" id="2697043"/>
    <lineage>
        <taxon>Bacteria</taxon>
        <taxon>Pseudomonadati</taxon>
        <taxon>Kiritimatiellota</taxon>
        <taxon>Tichowtungiia</taxon>
        <taxon>Tichowtungiales</taxon>
        <taxon>Tichowtungiaceae</taxon>
        <taxon>Tichowtungia</taxon>
    </lineage>
</organism>
<evidence type="ECO:0000313" key="3">
    <source>
        <dbReference type="Proteomes" id="UP000464954"/>
    </source>
</evidence>
<dbReference type="Gene3D" id="2.60.120.260">
    <property type="entry name" value="Galactose-binding domain-like"/>
    <property type="match status" value="1"/>
</dbReference>
<dbReference type="InterPro" id="IPR012341">
    <property type="entry name" value="6hp_glycosidase-like_sf"/>
</dbReference>
<dbReference type="InterPro" id="IPR008928">
    <property type="entry name" value="6-hairpin_glycosidase_sf"/>
</dbReference>
<evidence type="ECO:0000256" key="1">
    <source>
        <dbReference type="SAM" id="SignalP"/>
    </source>
</evidence>
<proteinExistence type="predicted"/>
<keyword evidence="1" id="KW-0732">Signal</keyword>
<dbReference type="EMBL" id="CP047593">
    <property type="protein sequence ID" value="QHI70374.1"/>
    <property type="molecule type" value="Genomic_DNA"/>
</dbReference>
<name>A0A6P1MCS3_9BACT</name>
<feature type="signal peptide" evidence="1">
    <location>
        <begin position="1"/>
        <end position="18"/>
    </location>
</feature>